<dbReference type="NCBIfam" id="NF008755">
    <property type="entry name" value="PRK11788.1-3"/>
    <property type="match status" value="1"/>
</dbReference>
<dbReference type="Gene3D" id="1.25.40.10">
    <property type="entry name" value="Tetratricopeptide repeat domain"/>
    <property type="match status" value="2"/>
</dbReference>
<dbReference type="GO" id="GO:0008653">
    <property type="term" value="P:lipopolysaccharide metabolic process"/>
    <property type="evidence" value="ECO:0007669"/>
    <property type="project" value="InterPro"/>
</dbReference>
<organism evidence="5">
    <name type="scientific">mine drainage metagenome</name>
    <dbReference type="NCBI Taxonomy" id="410659"/>
    <lineage>
        <taxon>unclassified sequences</taxon>
        <taxon>metagenomes</taxon>
        <taxon>ecological metagenomes</taxon>
    </lineage>
</organism>
<evidence type="ECO:0000313" key="5">
    <source>
        <dbReference type="EMBL" id="OIQ99717.1"/>
    </source>
</evidence>
<dbReference type="NCBIfam" id="NF008757">
    <property type="entry name" value="PRK11788.1-5"/>
    <property type="match status" value="1"/>
</dbReference>
<dbReference type="SUPFAM" id="SSF48452">
    <property type="entry name" value="TPR-like"/>
    <property type="match status" value="2"/>
</dbReference>
<dbReference type="InterPro" id="IPR011990">
    <property type="entry name" value="TPR-like_helical_dom_sf"/>
</dbReference>
<gene>
    <name evidence="5" type="primary">yciM_3</name>
    <name evidence="5" type="ORF">GALL_182970</name>
</gene>
<keyword evidence="1" id="KW-0479">Metal-binding</keyword>
<dbReference type="Pfam" id="PF25058">
    <property type="entry name" value="ARM_TT21"/>
    <property type="match status" value="1"/>
</dbReference>
<evidence type="ECO:0000256" key="3">
    <source>
        <dbReference type="ARBA" id="ARBA00022803"/>
    </source>
</evidence>
<dbReference type="Pfam" id="PF13432">
    <property type="entry name" value="TPR_16"/>
    <property type="match status" value="2"/>
</dbReference>
<feature type="domain" description="LapB rubredoxin metal binding" evidence="4">
    <location>
        <begin position="358"/>
        <end position="382"/>
    </location>
</feature>
<dbReference type="PROSITE" id="PS50005">
    <property type="entry name" value="TPR"/>
    <property type="match status" value="1"/>
</dbReference>
<evidence type="ECO:0000256" key="2">
    <source>
        <dbReference type="ARBA" id="ARBA00022737"/>
    </source>
</evidence>
<dbReference type="PANTHER" id="PTHR45586">
    <property type="entry name" value="TPR REPEAT-CONTAINING PROTEIN PA4667"/>
    <property type="match status" value="1"/>
</dbReference>
<dbReference type="PANTHER" id="PTHR45586:SF1">
    <property type="entry name" value="LIPOPOLYSACCHARIDE ASSEMBLY PROTEIN B"/>
    <property type="match status" value="1"/>
</dbReference>
<dbReference type="Pfam" id="PF18073">
    <property type="entry name" value="Zn_ribbon_LapB"/>
    <property type="match status" value="1"/>
</dbReference>
<comment type="caution">
    <text evidence="5">The sequence shown here is derived from an EMBL/GenBank/DDBJ whole genome shotgun (WGS) entry which is preliminary data.</text>
</comment>
<dbReference type="AlphaFoldDB" id="A0A1J5SHW7"/>
<keyword evidence="2" id="KW-0677">Repeat</keyword>
<dbReference type="InterPro" id="IPR051012">
    <property type="entry name" value="CellSynth/LPSAsmb/PSIAsmb"/>
</dbReference>
<name>A0A1J5SHW7_9ZZZZ</name>
<proteinExistence type="inferred from homology"/>
<protein>
    <submittedName>
        <fullName evidence="5">Lipopolysaccharide regulatory protein</fullName>
    </submittedName>
</protein>
<keyword evidence="3" id="KW-0802">TPR repeat</keyword>
<dbReference type="HAMAP" id="MF_00994">
    <property type="entry name" value="LPS_assembly_LapB"/>
    <property type="match status" value="1"/>
</dbReference>
<dbReference type="InterPro" id="IPR019734">
    <property type="entry name" value="TPR_rpt"/>
</dbReference>
<dbReference type="EMBL" id="MLJW01000103">
    <property type="protein sequence ID" value="OIQ99717.1"/>
    <property type="molecule type" value="Genomic_DNA"/>
</dbReference>
<reference evidence="5" key="1">
    <citation type="submission" date="2016-10" db="EMBL/GenBank/DDBJ databases">
        <title>Sequence of Gallionella enrichment culture.</title>
        <authorList>
            <person name="Poehlein A."/>
            <person name="Muehling M."/>
            <person name="Daniel R."/>
        </authorList>
    </citation>
    <scope>NUCLEOTIDE SEQUENCE</scope>
</reference>
<dbReference type="GO" id="GO:0046872">
    <property type="term" value="F:metal ion binding"/>
    <property type="evidence" value="ECO:0007669"/>
    <property type="project" value="UniProtKB-KW"/>
</dbReference>
<dbReference type="InterPro" id="IPR041166">
    <property type="entry name" value="Rubredoxin_2"/>
</dbReference>
<evidence type="ECO:0000259" key="4">
    <source>
        <dbReference type="Pfam" id="PF18073"/>
    </source>
</evidence>
<accession>A0A1J5SHW7</accession>
<dbReference type="SMART" id="SM00028">
    <property type="entry name" value="TPR"/>
    <property type="match status" value="5"/>
</dbReference>
<evidence type="ECO:0000256" key="1">
    <source>
        <dbReference type="ARBA" id="ARBA00022723"/>
    </source>
</evidence>
<sequence>MSAGIEIQLWWLLALPLFFVLGWVAARIDIQHLVRESRALPRSYFKGLNFLLNEQPDQAIEAFIEAARVDPETIEMHFALGNLFRRRGETDRAIRVHQNLIEREGLNDEQRLQALSELGQDYLKAGLLDRAEEVFQKLLGTRRDEEALRFLLEIFQQEKEWQKAIDTVHKLPEHAGHLWQKEIANFYCELAATALTNGALGEAQSLLDAALAANRKCVRATILQGDAALAENDTEAAIEAWKRVEQQSPMYLALIADKLAQAYRAQGREEQGVALLRSWLAQHPSLDLLDAVFQSEMQGSGPQAAYQLVRDELRRNPTLLGLDKLLEAQILVVPPERRADLELIKNLIHNHTRRVARYRCDDCGFKARQFYWRCPACGGWETYPPRRTEEYDLTP</sequence>
<dbReference type="InterPro" id="IPR030865">
    <property type="entry name" value="LapB"/>
</dbReference>